<evidence type="ECO:0000313" key="3">
    <source>
        <dbReference type="Proteomes" id="UP000636264"/>
    </source>
</evidence>
<proteinExistence type="predicted"/>
<dbReference type="PROSITE" id="PS51725">
    <property type="entry name" value="ABM"/>
    <property type="match status" value="1"/>
</dbReference>
<protein>
    <recommendedName>
        <fullName evidence="1">ABM domain-containing protein</fullName>
    </recommendedName>
</protein>
<keyword evidence="3" id="KW-1185">Reference proteome</keyword>
<evidence type="ECO:0000313" key="2">
    <source>
        <dbReference type="EMBL" id="GGA76761.1"/>
    </source>
</evidence>
<dbReference type="InterPro" id="IPR011008">
    <property type="entry name" value="Dimeric_a/b-barrel"/>
</dbReference>
<dbReference type="Proteomes" id="UP000636264">
    <property type="component" value="Unassembled WGS sequence"/>
</dbReference>
<sequence length="101" mass="11474">MIIAIIDFEVLPESRLCLLTALQPLLAEARNFGGNLGYRAFMDSENNAHIGIMHEWETLEHFRAYASSDLFSRMGQILRPAMTVPPVSRRLQSENLEEVRG</sequence>
<reference evidence="2" key="2">
    <citation type="submission" date="2020-09" db="EMBL/GenBank/DDBJ databases">
        <authorList>
            <person name="Sun Q."/>
            <person name="Zhou Y."/>
        </authorList>
    </citation>
    <scope>NUCLEOTIDE SEQUENCE</scope>
    <source>
        <strain evidence="2">CGMCC 1.15320</strain>
    </source>
</reference>
<gene>
    <name evidence="2" type="ORF">GCM10011385_33530</name>
</gene>
<dbReference type="InterPro" id="IPR007138">
    <property type="entry name" value="ABM_dom"/>
</dbReference>
<dbReference type="RefSeq" id="WP_188722251.1">
    <property type="nucleotide sequence ID" value="NZ_BMIF01000012.1"/>
</dbReference>
<organism evidence="2 3">
    <name type="scientific">Nitratireductor aestuarii</name>
    <dbReference type="NCBI Taxonomy" id="1735103"/>
    <lineage>
        <taxon>Bacteria</taxon>
        <taxon>Pseudomonadati</taxon>
        <taxon>Pseudomonadota</taxon>
        <taxon>Alphaproteobacteria</taxon>
        <taxon>Hyphomicrobiales</taxon>
        <taxon>Phyllobacteriaceae</taxon>
        <taxon>Nitratireductor</taxon>
    </lineage>
</organism>
<dbReference type="SUPFAM" id="SSF54909">
    <property type="entry name" value="Dimeric alpha+beta barrel"/>
    <property type="match status" value="1"/>
</dbReference>
<evidence type="ECO:0000259" key="1">
    <source>
        <dbReference type="PROSITE" id="PS51725"/>
    </source>
</evidence>
<accession>A0A916RZB5</accession>
<dbReference type="Pfam" id="PF03992">
    <property type="entry name" value="ABM"/>
    <property type="match status" value="1"/>
</dbReference>
<name>A0A916RZB5_9HYPH</name>
<dbReference type="AlphaFoldDB" id="A0A916RZB5"/>
<reference evidence="2" key="1">
    <citation type="journal article" date="2014" name="Int. J. Syst. Evol. Microbiol.">
        <title>Complete genome sequence of Corynebacterium casei LMG S-19264T (=DSM 44701T), isolated from a smear-ripened cheese.</title>
        <authorList>
            <consortium name="US DOE Joint Genome Institute (JGI-PGF)"/>
            <person name="Walter F."/>
            <person name="Albersmeier A."/>
            <person name="Kalinowski J."/>
            <person name="Ruckert C."/>
        </authorList>
    </citation>
    <scope>NUCLEOTIDE SEQUENCE</scope>
    <source>
        <strain evidence="2">CGMCC 1.15320</strain>
    </source>
</reference>
<feature type="domain" description="ABM" evidence="1">
    <location>
        <begin position="2"/>
        <end position="91"/>
    </location>
</feature>
<dbReference type="EMBL" id="BMIF01000012">
    <property type="protein sequence ID" value="GGA76761.1"/>
    <property type="molecule type" value="Genomic_DNA"/>
</dbReference>
<dbReference type="Gene3D" id="3.30.70.100">
    <property type="match status" value="1"/>
</dbReference>
<comment type="caution">
    <text evidence="2">The sequence shown here is derived from an EMBL/GenBank/DDBJ whole genome shotgun (WGS) entry which is preliminary data.</text>
</comment>